<keyword evidence="5" id="KW-0238">DNA-binding</keyword>
<dbReference type="PRINTS" id="PR02031">
    <property type="entry name" value="CYSSERRICHNP"/>
</dbReference>
<dbReference type="PANTHER" id="PTHR13580">
    <property type="entry name" value="TGF-BETA INDUCED APOPTOSIS PROTEIN"/>
    <property type="match status" value="1"/>
</dbReference>
<dbReference type="Pfam" id="PF16019">
    <property type="entry name" value="CSRNP_N"/>
    <property type="match status" value="1"/>
</dbReference>
<reference evidence="10 11" key="1">
    <citation type="journal article" date="2019" name="Gigascience">
        <title>Whole-genome sequence of the oriental lung fluke Paragonimus westermani.</title>
        <authorList>
            <person name="Oey H."/>
            <person name="Zakrzewski M."/>
            <person name="Narain K."/>
            <person name="Devi K.R."/>
            <person name="Agatsuma T."/>
            <person name="Nawaratna S."/>
            <person name="Gobert G.N."/>
            <person name="Jones M.K."/>
            <person name="Ragan M.A."/>
            <person name="McManus D.P."/>
            <person name="Krause L."/>
        </authorList>
    </citation>
    <scope>NUCLEOTIDE SEQUENCE [LARGE SCALE GENOMIC DNA]</scope>
    <source>
        <strain evidence="10 11">IND2009</strain>
    </source>
</reference>
<comment type="similarity">
    <text evidence="2">Belongs to the AXUD1 family.</text>
</comment>
<evidence type="ECO:0000256" key="4">
    <source>
        <dbReference type="ARBA" id="ARBA00023015"/>
    </source>
</evidence>
<sequence>MPARITKRELRLPARVNGGVEIKSGYQVVVKQQRLRTIDHLERVECQAIRLSREICGCSCSGGVCLPDECYCARNGIRCQVDRALFPCSCIESAQCQNPEGRIEFDPIRVRTHYLHTRLRLDVARAQQPVNATTLGSDEPTQDQVLKYHQFSVEHHHPRVLDLVAELVALWNYLEGSNMSTESVSTLEVIYN</sequence>
<evidence type="ECO:0000313" key="11">
    <source>
        <dbReference type="Proteomes" id="UP000324629"/>
    </source>
</evidence>
<dbReference type="Proteomes" id="UP000324629">
    <property type="component" value="Unassembled WGS sequence"/>
</dbReference>
<comment type="subcellular location">
    <subcellularLocation>
        <location evidence="1">Nucleus</location>
    </subcellularLocation>
</comment>
<name>A0A5J4NV92_9TREM</name>
<keyword evidence="7" id="KW-0804">Transcription</keyword>
<gene>
    <name evidence="10" type="ORF">DEA37_0003164</name>
</gene>
<evidence type="ECO:0000256" key="3">
    <source>
        <dbReference type="ARBA" id="ARBA00022703"/>
    </source>
</evidence>
<dbReference type="AlphaFoldDB" id="A0A5J4NV92"/>
<evidence type="ECO:0000256" key="1">
    <source>
        <dbReference type="ARBA" id="ARBA00004123"/>
    </source>
</evidence>
<evidence type="ECO:0000256" key="7">
    <source>
        <dbReference type="ARBA" id="ARBA00023163"/>
    </source>
</evidence>
<evidence type="ECO:0000256" key="6">
    <source>
        <dbReference type="ARBA" id="ARBA00023159"/>
    </source>
</evidence>
<evidence type="ECO:0000256" key="8">
    <source>
        <dbReference type="ARBA" id="ARBA00023242"/>
    </source>
</evidence>
<accession>A0A5J4NV92</accession>
<dbReference type="GO" id="GO:0000981">
    <property type="term" value="F:DNA-binding transcription factor activity, RNA polymerase II-specific"/>
    <property type="evidence" value="ECO:0007669"/>
    <property type="project" value="TreeGrafter"/>
</dbReference>
<dbReference type="PANTHER" id="PTHR13580:SF9">
    <property type="entry name" value="AXIN1 UP-REGULATED 1, ISOFORM A"/>
    <property type="match status" value="1"/>
</dbReference>
<dbReference type="EMBL" id="QNGE01000682">
    <property type="protein sequence ID" value="KAA3679617.1"/>
    <property type="molecule type" value="Genomic_DNA"/>
</dbReference>
<dbReference type="InterPro" id="IPR031972">
    <property type="entry name" value="CSRNP_N"/>
</dbReference>
<dbReference type="GO" id="GO:0005634">
    <property type="term" value="C:nucleus"/>
    <property type="evidence" value="ECO:0007669"/>
    <property type="project" value="UniProtKB-SubCell"/>
</dbReference>
<evidence type="ECO:0000313" key="10">
    <source>
        <dbReference type="EMBL" id="KAA3679617.1"/>
    </source>
</evidence>
<evidence type="ECO:0000256" key="5">
    <source>
        <dbReference type="ARBA" id="ARBA00023125"/>
    </source>
</evidence>
<organism evidence="10 11">
    <name type="scientific">Paragonimus westermani</name>
    <dbReference type="NCBI Taxonomy" id="34504"/>
    <lineage>
        <taxon>Eukaryota</taxon>
        <taxon>Metazoa</taxon>
        <taxon>Spiralia</taxon>
        <taxon>Lophotrochozoa</taxon>
        <taxon>Platyhelminthes</taxon>
        <taxon>Trematoda</taxon>
        <taxon>Digenea</taxon>
        <taxon>Plagiorchiida</taxon>
        <taxon>Troglotremata</taxon>
        <taxon>Troglotrematidae</taxon>
        <taxon>Paragonimus</taxon>
    </lineage>
</organism>
<keyword evidence="3" id="KW-0053">Apoptosis</keyword>
<keyword evidence="8" id="KW-0539">Nucleus</keyword>
<feature type="domain" description="Cysteine/serine-rich nuclear protein N-terminal" evidence="9">
    <location>
        <begin position="27"/>
        <end position="123"/>
    </location>
</feature>
<evidence type="ECO:0000259" key="9">
    <source>
        <dbReference type="Pfam" id="PF16019"/>
    </source>
</evidence>
<dbReference type="InterPro" id="IPR023260">
    <property type="entry name" value="Cys/Ser-rich_nuc_prot"/>
</dbReference>
<evidence type="ECO:0000256" key="2">
    <source>
        <dbReference type="ARBA" id="ARBA00008548"/>
    </source>
</evidence>
<comment type="caution">
    <text evidence="10">The sequence shown here is derived from an EMBL/GenBank/DDBJ whole genome shotgun (WGS) entry which is preliminary data.</text>
</comment>
<keyword evidence="6" id="KW-0010">Activator</keyword>
<keyword evidence="4" id="KW-0805">Transcription regulation</keyword>
<dbReference type="GO" id="GO:0043565">
    <property type="term" value="F:sequence-specific DNA binding"/>
    <property type="evidence" value="ECO:0007669"/>
    <property type="project" value="TreeGrafter"/>
</dbReference>
<keyword evidence="11" id="KW-1185">Reference proteome</keyword>
<dbReference type="GO" id="GO:0006915">
    <property type="term" value="P:apoptotic process"/>
    <property type="evidence" value="ECO:0007669"/>
    <property type="project" value="UniProtKB-KW"/>
</dbReference>
<proteinExistence type="inferred from homology"/>
<protein>
    <submittedName>
        <fullName evidence="10">Cysteine/serine-rich nuclear protein</fullName>
    </submittedName>
</protein>